<sequence>MTDEEMNYSSSPTGADFHFRAHGQSSTPVLRQILKGITLGHVIAWLCVPGIDAAGVLTKDKLSALATEHNPAEKTAILIKVLSFAAENGHSTAVVITLLWRWATANDIWQQSGQDIVEYFSSIDTGKTPFRSVLLQGTHELDERIKGLKALESKWGPVWLSRLPAGTFKKQVKDAIYLPTADVVEYVYYARHEMDPETAIKEVHEKSRPNQTLYSNPWSYKPIDATTGEARATVESLYEPWQDLWDVRYNSSDAEFLARLDNIWFDVEHRARGVWPKRWSERSCSLVQQHMQPSRR</sequence>
<proteinExistence type="predicted"/>
<keyword evidence="2" id="KW-1185">Reference proteome</keyword>
<dbReference type="AlphaFoldDB" id="A0A9P4J489"/>
<gene>
    <name evidence="1" type="ORF">K461DRAFT_266926</name>
</gene>
<reference evidence="1" key="1">
    <citation type="journal article" date="2020" name="Stud. Mycol.">
        <title>101 Dothideomycetes genomes: a test case for predicting lifestyles and emergence of pathogens.</title>
        <authorList>
            <person name="Haridas S."/>
            <person name="Albert R."/>
            <person name="Binder M."/>
            <person name="Bloem J."/>
            <person name="Labutti K."/>
            <person name="Salamov A."/>
            <person name="Andreopoulos B."/>
            <person name="Baker S."/>
            <person name="Barry K."/>
            <person name="Bills G."/>
            <person name="Bluhm B."/>
            <person name="Cannon C."/>
            <person name="Castanera R."/>
            <person name="Culley D."/>
            <person name="Daum C."/>
            <person name="Ezra D."/>
            <person name="Gonzalez J."/>
            <person name="Henrissat B."/>
            <person name="Kuo A."/>
            <person name="Liang C."/>
            <person name="Lipzen A."/>
            <person name="Lutzoni F."/>
            <person name="Magnuson J."/>
            <person name="Mondo S."/>
            <person name="Nolan M."/>
            <person name="Ohm R."/>
            <person name="Pangilinan J."/>
            <person name="Park H.-J."/>
            <person name="Ramirez L."/>
            <person name="Alfaro M."/>
            <person name="Sun H."/>
            <person name="Tritt A."/>
            <person name="Yoshinaga Y."/>
            <person name="Zwiers L.-H."/>
            <person name="Turgeon B."/>
            <person name="Goodwin S."/>
            <person name="Spatafora J."/>
            <person name="Crous P."/>
            <person name="Grigoriev I."/>
        </authorList>
    </citation>
    <scope>NUCLEOTIDE SEQUENCE</scope>
    <source>
        <strain evidence="1">CBS 260.36</strain>
    </source>
</reference>
<name>A0A9P4J489_9PEZI</name>
<dbReference type="Proteomes" id="UP000799439">
    <property type="component" value="Unassembled WGS sequence"/>
</dbReference>
<organism evidence="1 2">
    <name type="scientific">Myriangium duriaei CBS 260.36</name>
    <dbReference type="NCBI Taxonomy" id="1168546"/>
    <lineage>
        <taxon>Eukaryota</taxon>
        <taxon>Fungi</taxon>
        <taxon>Dikarya</taxon>
        <taxon>Ascomycota</taxon>
        <taxon>Pezizomycotina</taxon>
        <taxon>Dothideomycetes</taxon>
        <taxon>Dothideomycetidae</taxon>
        <taxon>Myriangiales</taxon>
        <taxon>Myriangiaceae</taxon>
        <taxon>Myriangium</taxon>
    </lineage>
</organism>
<evidence type="ECO:0000313" key="1">
    <source>
        <dbReference type="EMBL" id="KAF2153815.1"/>
    </source>
</evidence>
<accession>A0A9P4J489</accession>
<dbReference type="EMBL" id="ML996084">
    <property type="protein sequence ID" value="KAF2153815.1"/>
    <property type="molecule type" value="Genomic_DNA"/>
</dbReference>
<evidence type="ECO:0000313" key="2">
    <source>
        <dbReference type="Proteomes" id="UP000799439"/>
    </source>
</evidence>
<protein>
    <submittedName>
        <fullName evidence="1">Uncharacterized protein</fullName>
    </submittedName>
</protein>
<comment type="caution">
    <text evidence="1">The sequence shown here is derived from an EMBL/GenBank/DDBJ whole genome shotgun (WGS) entry which is preliminary data.</text>
</comment>